<sequence length="56" mass="5886">MSCVGKELVDGAAKVPIVDVVEDHGLVTSAAILQVDVVLLSNCEICTSYDLNLLLV</sequence>
<comment type="caution">
    <text evidence="1">The sequence shown here is derived from an EMBL/GenBank/DDBJ whole genome shotgun (WGS) entry which is preliminary data.</text>
</comment>
<evidence type="ECO:0000313" key="2">
    <source>
        <dbReference type="Proteomes" id="UP000238479"/>
    </source>
</evidence>
<dbReference type="Gramene" id="PRQ55610">
    <property type="protein sequence ID" value="PRQ55610"/>
    <property type="gene ID" value="RchiOBHm_Chr1g0326471"/>
</dbReference>
<evidence type="ECO:0000313" key="1">
    <source>
        <dbReference type="EMBL" id="PRQ55610.1"/>
    </source>
</evidence>
<dbReference type="AlphaFoldDB" id="A0A2P6SA92"/>
<gene>
    <name evidence="1" type="ORF">RchiOBHm_Chr1g0326471</name>
</gene>
<organism evidence="1 2">
    <name type="scientific">Rosa chinensis</name>
    <name type="common">China rose</name>
    <dbReference type="NCBI Taxonomy" id="74649"/>
    <lineage>
        <taxon>Eukaryota</taxon>
        <taxon>Viridiplantae</taxon>
        <taxon>Streptophyta</taxon>
        <taxon>Embryophyta</taxon>
        <taxon>Tracheophyta</taxon>
        <taxon>Spermatophyta</taxon>
        <taxon>Magnoliopsida</taxon>
        <taxon>eudicotyledons</taxon>
        <taxon>Gunneridae</taxon>
        <taxon>Pentapetalae</taxon>
        <taxon>rosids</taxon>
        <taxon>fabids</taxon>
        <taxon>Rosales</taxon>
        <taxon>Rosaceae</taxon>
        <taxon>Rosoideae</taxon>
        <taxon>Rosoideae incertae sedis</taxon>
        <taxon>Rosa</taxon>
    </lineage>
</organism>
<protein>
    <submittedName>
        <fullName evidence="1">Uncharacterized protein</fullName>
    </submittedName>
</protein>
<reference evidence="1 2" key="1">
    <citation type="journal article" date="2018" name="Nat. Genet.">
        <title>The Rosa genome provides new insights in the design of modern roses.</title>
        <authorList>
            <person name="Bendahmane M."/>
        </authorList>
    </citation>
    <scope>NUCLEOTIDE SEQUENCE [LARGE SCALE GENOMIC DNA]</scope>
    <source>
        <strain evidence="2">cv. Old Blush</strain>
    </source>
</reference>
<dbReference type="Proteomes" id="UP000238479">
    <property type="component" value="Chromosome 1"/>
</dbReference>
<accession>A0A2P6SA92</accession>
<name>A0A2P6SA92_ROSCH</name>
<proteinExistence type="predicted"/>
<keyword evidence="2" id="KW-1185">Reference proteome</keyword>
<dbReference type="EMBL" id="PDCK01000039">
    <property type="protein sequence ID" value="PRQ55610.1"/>
    <property type="molecule type" value="Genomic_DNA"/>
</dbReference>